<organism evidence="2 3">
    <name type="scientific">Aspergillus tanneri</name>
    <dbReference type="NCBI Taxonomy" id="1220188"/>
    <lineage>
        <taxon>Eukaryota</taxon>
        <taxon>Fungi</taxon>
        <taxon>Dikarya</taxon>
        <taxon>Ascomycota</taxon>
        <taxon>Pezizomycotina</taxon>
        <taxon>Eurotiomycetes</taxon>
        <taxon>Eurotiomycetidae</taxon>
        <taxon>Eurotiales</taxon>
        <taxon>Aspergillaceae</taxon>
        <taxon>Aspergillus</taxon>
        <taxon>Aspergillus subgen. Circumdati</taxon>
    </lineage>
</organism>
<dbReference type="GeneID" id="54327656"/>
<reference evidence="2 3" key="1">
    <citation type="submission" date="2019-08" db="EMBL/GenBank/DDBJ databases">
        <title>The genome sequence of a newly discovered highly antifungal drug resistant Aspergillus species, Aspergillus tanneri NIH 1004.</title>
        <authorList>
            <person name="Mounaud S."/>
            <person name="Singh I."/>
            <person name="Joardar V."/>
            <person name="Pakala S."/>
            <person name="Pakala S."/>
            <person name="Venepally P."/>
            <person name="Chung J.K."/>
            <person name="Losada L."/>
            <person name="Nierman W.C."/>
        </authorList>
    </citation>
    <scope>NUCLEOTIDE SEQUENCE [LARGE SCALE GENOMIC DNA]</scope>
    <source>
        <strain evidence="2 3">NIH1004</strain>
    </source>
</reference>
<comment type="caution">
    <text evidence="2">The sequence shown here is derived from an EMBL/GenBank/DDBJ whole genome shotgun (WGS) entry which is preliminary data.</text>
</comment>
<evidence type="ECO:0000313" key="3">
    <source>
        <dbReference type="Proteomes" id="UP000324241"/>
    </source>
</evidence>
<evidence type="ECO:0008006" key="4">
    <source>
        <dbReference type="Google" id="ProtNLM"/>
    </source>
</evidence>
<name>A0A5M9MPP1_9EURO</name>
<feature type="signal peptide" evidence="1">
    <location>
        <begin position="1"/>
        <end position="19"/>
    </location>
</feature>
<protein>
    <recommendedName>
        <fullName evidence="4">Transcription factor domain-containing protein</fullName>
    </recommendedName>
</protein>
<dbReference type="AlphaFoldDB" id="A0A5M9MPP1"/>
<sequence>MLLWTRGLWVLWIIDYRSPLKSQTAVITISTPTVPPISPGFAVDETIALFSDISDLYANIAAGQLDL</sequence>
<accession>A0A5M9MPP1</accession>
<dbReference type="Proteomes" id="UP000324241">
    <property type="component" value="Unassembled WGS sequence"/>
</dbReference>
<keyword evidence="1" id="KW-0732">Signal</keyword>
<evidence type="ECO:0000256" key="1">
    <source>
        <dbReference type="SAM" id="SignalP"/>
    </source>
</evidence>
<proteinExistence type="predicted"/>
<dbReference type="RefSeq" id="XP_033428423.1">
    <property type="nucleotide sequence ID" value="XM_033569617.1"/>
</dbReference>
<evidence type="ECO:0000313" key="2">
    <source>
        <dbReference type="EMBL" id="KAA8649062.1"/>
    </source>
</evidence>
<gene>
    <name evidence="2" type="ORF">ATNIH1004_004954</name>
</gene>
<feature type="chain" id="PRO_5024436022" description="Transcription factor domain-containing protein" evidence="1">
    <location>
        <begin position="20"/>
        <end position="67"/>
    </location>
</feature>
<dbReference type="EMBL" id="QUQM01000003">
    <property type="protein sequence ID" value="KAA8649062.1"/>
    <property type="molecule type" value="Genomic_DNA"/>
</dbReference>